<evidence type="ECO:0000313" key="1">
    <source>
        <dbReference type="EMBL" id="VBB32284.1"/>
    </source>
</evidence>
<gene>
    <name evidence="1" type="ORF">NAV_LOCUS7075</name>
</gene>
<dbReference type="OrthoDB" id="10466255at2759"/>
<name>A0A498SSR7_ACAVI</name>
<organism evidence="1 2">
    <name type="scientific">Acanthocheilonema viteae</name>
    <name type="common">Filarial nematode worm</name>
    <name type="synonym">Dipetalonema viteae</name>
    <dbReference type="NCBI Taxonomy" id="6277"/>
    <lineage>
        <taxon>Eukaryota</taxon>
        <taxon>Metazoa</taxon>
        <taxon>Ecdysozoa</taxon>
        <taxon>Nematoda</taxon>
        <taxon>Chromadorea</taxon>
        <taxon>Rhabditida</taxon>
        <taxon>Spirurina</taxon>
        <taxon>Spiruromorpha</taxon>
        <taxon>Filarioidea</taxon>
        <taxon>Onchocercidae</taxon>
        <taxon>Acanthocheilonema</taxon>
    </lineage>
</organism>
<dbReference type="AlphaFoldDB" id="A0A498SSR7"/>
<sequence>MNILRLLFKSKQSHPKHAAAKQTDRGVNENKAAMNEAPKVSKAVAAMKAFAEQTSALGLEGLRDNFCKLRARGPHPNNLTFNAQKMNRTKCRYHGMQMKVAKQLQHILNYHTIELLDYFTAALLNYYIAALPHY</sequence>
<accession>A0A498SSR7</accession>
<protein>
    <submittedName>
        <fullName evidence="1">Uncharacterized protein</fullName>
    </submittedName>
</protein>
<dbReference type="STRING" id="6277.A0A498SSR7"/>
<keyword evidence="2" id="KW-1185">Reference proteome</keyword>
<proteinExistence type="predicted"/>
<reference evidence="1 2" key="1">
    <citation type="submission" date="2018-08" db="EMBL/GenBank/DDBJ databases">
        <authorList>
            <person name="Laetsch R D."/>
            <person name="Stevens L."/>
            <person name="Kumar S."/>
            <person name="Blaxter L. M."/>
        </authorList>
    </citation>
    <scope>NUCLEOTIDE SEQUENCE [LARGE SCALE GENOMIC DNA]</scope>
</reference>
<dbReference type="Proteomes" id="UP000276991">
    <property type="component" value="Unassembled WGS sequence"/>
</dbReference>
<dbReference type="EMBL" id="UPTC01001634">
    <property type="protein sequence ID" value="VBB32284.1"/>
    <property type="molecule type" value="Genomic_DNA"/>
</dbReference>
<evidence type="ECO:0000313" key="2">
    <source>
        <dbReference type="Proteomes" id="UP000276991"/>
    </source>
</evidence>